<dbReference type="EMBL" id="LVYI01000004">
    <property type="protein sequence ID" value="OAP60944.1"/>
    <property type="molecule type" value="Genomic_DNA"/>
</dbReference>
<keyword evidence="4" id="KW-1185">Reference proteome</keyword>
<dbReference type="OrthoDB" id="4156944at2759"/>
<keyword evidence="1" id="KW-0175">Coiled coil</keyword>
<dbReference type="RefSeq" id="XP_018694311.1">
    <property type="nucleotide sequence ID" value="XM_018837458.1"/>
</dbReference>
<organism evidence="3 4">
    <name type="scientific">Fonsecaea erecta</name>
    <dbReference type="NCBI Taxonomy" id="1367422"/>
    <lineage>
        <taxon>Eukaryota</taxon>
        <taxon>Fungi</taxon>
        <taxon>Dikarya</taxon>
        <taxon>Ascomycota</taxon>
        <taxon>Pezizomycotina</taxon>
        <taxon>Eurotiomycetes</taxon>
        <taxon>Chaetothyriomycetidae</taxon>
        <taxon>Chaetothyriales</taxon>
        <taxon>Herpotrichiellaceae</taxon>
        <taxon>Fonsecaea</taxon>
    </lineage>
</organism>
<proteinExistence type="predicted"/>
<comment type="caution">
    <text evidence="3">The sequence shown here is derived from an EMBL/GenBank/DDBJ whole genome shotgun (WGS) entry which is preliminary data.</text>
</comment>
<evidence type="ECO:0000256" key="2">
    <source>
        <dbReference type="SAM" id="MobiDB-lite"/>
    </source>
</evidence>
<feature type="region of interest" description="Disordered" evidence="2">
    <location>
        <begin position="1"/>
        <end position="68"/>
    </location>
</feature>
<evidence type="ECO:0000313" key="4">
    <source>
        <dbReference type="Proteomes" id="UP000078343"/>
    </source>
</evidence>
<name>A0A178ZMA4_9EURO</name>
<accession>A0A178ZMA4</accession>
<reference evidence="3 4" key="1">
    <citation type="submission" date="2016-04" db="EMBL/GenBank/DDBJ databases">
        <title>Draft genome of Fonsecaea erecta CBS 125763.</title>
        <authorList>
            <person name="Weiss V.A."/>
            <person name="Vicente V.A."/>
            <person name="Raittz R.T."/>
            <person name="Moreno L.F."/>
            <person name="De Souza E.M."/>
            <person name="Pedrosa F.O."/>
            <person name="Steffens M.B."/>
            <person name="Faoro H."/>
            <person name="Tadra-Sfeir M.Z."/>
            <person name="Najafzadeh M.J."/>
            <person name="Felipe M.S."/>
            <person name="Teixeira M."/>
            <person name="Sun J."/>
            <person name="Xi L."/>
            <person name="Gomes R."/>
            <person name="De Azevedo C.M."/>
            <person name="Salgado C.G."/>
            <person name="Da Silva M.B."/>
            <person name="Nascimento M.F."/>
            <person name="Queiroz-Telles F."/>
            <person name="Attili D.S."/>
            <person name="Gorbushina A."/>
        </authorList>
    </citation>
    <scope>NUCLEOTIDE SEQUENCE [LARGE SCALE GENOMIC DNA]</scope>
    <source>
        <strain evidence="3 4">CBS 125763</strain>
    </source>
</reference>
<feature type="coiled-coil region" evidence="1">
    <location>
        <begin position="226"/>
        <end position="253"/>
    </location>
</feature>
<dbReference type="Proteomes" id="UP000078343">
    <property type="component" value="Unassembled WGS sequence"/>
</dbReference>
<gene>
    <name evidence="3" type="ORF">AYL99_05946</name>
</gene>
<sequence length="286" mass="33036">MQPTNNKSHPPSLRPIFRRSRGATPRYRQPVLPPTANKSRNVHHSDGRDSHRISKTRESDRKLDASSSLADKFTESLDHYRESVEIESKTQLDEIERKLIEGLEGVTVDIETHFHELAETEEPLQRPFAAEAFTPVPSRTDTDYRSTDEVLLKDRVLEFRALRTEKEEMLCKLWNEWEDIQFDLIRLAVETLGKQSIFVTQLQGGAMKPGQQERLEETLDPAQSLHDEIHQRHAELEQNVAGFEETMDQIANRTKKAATDMQEQYNVQKTKLFKGLMQSFEQLAAL</sequence>
<feature type="compositionally biased region" description="Basic and acidic residues" evidence="2">
    <location>
        <begin position="43"/>
        <end position="64"/>
    </location>
</feature>
<dbReference type="GeneID" id="30010114"/>
<evidence type="ECO:0000313" key="3">
    <source>
        <dbReference type="EMBL" id="OAP60944.1"/>
    </source>
</evidence>
<evidence type="ECO:0000256" key="1">
    <source>
        <dbReference type="SAM" id="Coils"/>
    </source>
</evidence>
<dbReference type="AlphaFoldDB" id="A0A178ZMA4"/>
<protein>
    <submittedName>
        <fullName evidence="3">Uncharacterized protein</fullName>
    </submittedName>
</protein>